<dbReference type="OrthoDB" id="3403621at2"/>
<keyword evidence="3" id="KW-1185">Reference proteome</keyword>
<dbReference type="RefSeq" id="WP_142928652.1">
    <property type="nucleotide sequence ID" value="NZ_ML660100.1"/>
</dbReference>
<organism evidence="2 3">
    <name type="scientific">Exilibacterium tricleocarpae</name>
    <dbReference type="NCBI Taxonomy" id="2591008"/>
    <lineage>
        <taxon>Bacteria</taxon>
        <taxon>Pseudomonadati</taxon>
        <taxon>Pseudomonadota</taxon>
        <taxon>Gammaproteobacteria</taxon>
        <taxon>Cellvibrionales</taxon>
        <taxon>Cellvibrionaceae</taxon>
        <taxon>Exilibacterium</taxon>
    </lineage>
</organism>
<evidence type="ECO:0000313" key="2">
    <source>
        <dbReference type="EMBL" id="TQV71334.1"/>
    </source>
</evidence>
<reference evidence="2 3" key="1">
    <citation type="submission" date="2019-06" db="EMBL/GenBank/DDBJ databases">
        <title>Whole genome sequence for Cellvibrionaceae sp. R142.</title>
        <authorList>
            <person name="Wang G."/>
        </authorList>
    </citation>
    <scope>NUCLEOTIDE SEQUENCE [LARGE SCALE GENOMIC DNA]</scope>
    <source>
        <strain evidence="2 3">R142</strain>
    </source>
</reference>
<dbReference type="AlphaFoldDB" id="A0A545T291"/>
<dbReference type="Proteomes" id="UP000319732">
    <property type="component" value="Unassembled WGS sequence"/>
</dbReference>
<protein>
    <submittedName>
        <fullName evidence="2">Uncharacterized protein</fullName>
    </submittedName>
</protein>
<accession>A0A545T291</accession>
<sequence length="322" mass="35880">MGKKYVLLALSLVVTTAVVAIVLQDAHRESSLESPTANVSNEEPLAGQQTGESAQLLQPQEDIEQLMQATATPGVSELAKYPGFSNSEEDEAQFSREEMAREELIAGCMRENGYEYTPAPSVVVDEAAMSNPEEFERLLQESLSDPNEVYVNSLSVDMRKAYYQTLTGMDNPNDPEGQAHDLAAFSDSCVNRAYREIPGVYAKRNQLSEALEAMELRIEEDERIVRATEDWSECMGDRGYTFSTPADVLRQADARLTDIDQSTVGAQALRLIGEELNESAKVAEDCQQKTGLDDIRRQVRVEYENQFVRNHRAELGGRKPEN</sequence>
<gene>
    <name evidence="2" type="ORF">FKG94_19665</name>
</gene>
<feature type="region of interest" description="Disordered" evidence="1">
    <location>
        <begin position="30"/>
        <end position="55"/>
    </location>
</feature>
<evidence type="ECO:0000313" key="3">
    <source>
        <dbReference type="Proteomes" id="UP000319732"/>
    </source>
</evidence>
<comment type="caution">
    <text evidence="2">The sequence shown here is derived from an EMBL/GenBank/DDBJ whole genome shotgun (WGS) entry which is preliminary data.</text>
</comment>
<feature type="compositionally biased region" description="Polar residues" evidence="1">
    <location>
        <begin position="32"/>
        <end position="55"/>
    </location>
</feature>
<dbReference type="EMBL" id="VHSG01000021">
    <property type="protein sequence ID" value="TQV71334.1"/>
    <property type="molecule type" value="Genomic_DNA"/>
</dbReference>
<proteinExistence type="predicted"/>
<evidence type="ECO:0000256" key="1">
    <source>
        <dbReference type="SAM" id="MobiDB-lite"/>
    </source>
</evidence>
<name>A0A545T291_9GAMM</name>